<dbReference type="AlphaFoldDB" id="A0A9W8E0H0"/>
<keyword evidence="9" id="KW-1185">Reference proteome</keyword>
<proteinExistence type="predicted"/>
<comment type="caution">
    <text evidence="8">The sequence shown here is derived from an EMBL/GenBank/DDBJ whole genome shotgun (WGS) entry which is preliminary data.</text>
</comment>
<evidence type="ECO:0000313" key="9">
    <source>
        <dbReference type="Proteomes" id="UP001150925"/>
    </source>
</evidence>
<dbReference type="PANTHER" id="PTHR37739:SF8">
    <property type="entry name" value="KINESIN-LIKE PROTEIN KIN-12D"/>
    <property type="match status" value="1"/>
</dbReference>
<dbReference type="Gene3D" id="1.10.287.1490">
    <property type="match status" value="1"/>
</dbReference>
<evidence type="ECO:0000313" key="8">
    <source>
        <dbReference type="EMBL" id="KAJ1953332.1"/>
    </source>
</evidence>
<evidence type="ECO:0000256" key="3">
    <source>
        <dbReference type="ARBA" id="ARBA00022840"/>
    </source>
</evidence>
<evidence type="ECO:0000256" key="4">
    <source>
        <dbReference type="ARBA" id="ARBA00023054"/>
    </source>
</evidence>
<name>A0A9W8E0H0_9FUNG</name>
<keyword evidence="4 6" id="KW-0175">Coiled coil</keyword>
<evidence type="ECO:0000256" key="6">
    <source>
        <dbReference type="SAM" id="Coils"/>
    </source>
</evidence>
<dbReference type="Proteomes" id="UP001150925">
    <property type="component" value="Unassembled WGS sequence"/>
</dbReference>
<dbReference type="GO" id="GO:0005874">
    <property type="term" value="C:microtubule"/>
    <property type="evidence" value="ECO:0007669"/>
    <property type="project" value="UniProtKB-KW"/>
</dbReference>
<keyword evidence="3" id="KW-0067">ATP-binding</keyword>
<dbReference type="InterPro" id="IPR044986">
    <property type="entry name" value="KIF15/KIN-12"/>
</dbReference>
<dbReference type="PANTHER" id="PTHR37739">
    <property type="entry name" value="KINESIN-LIKE PROTEIN KIN-12D"/>
    <property type="match status" value="1"/>
</dbReference>
<evidence type="ECO:0000256" key="7">
    <source>
        <dbReference type="SAM" id="MobiDB-lite"/>
    </source>
</evidence>
<feature type="region of interest" description="Disordered" evidence="7">
    <location>
        <begin position="104"/>
        <end position="126"/>
    </location>
</feature>
<sequence length="460" mass="52268">MSSPDSTAISPQRPVEALQDQLRKAVGHLRELSAENDHLNAEIDTLSHDKIQLHATIHSLQTDVEQLQSAMGQGPTQEDTGQKSTGEHETLEQTVEQLQKAVKGLSISQSSPTDQDRENPTDALDTPLPLQQRLKRICEQIETMETSPRARATDSSPTVVVDQRWGQMVGDIVRLTCEQAAKEGLELPADTLALSTSSIAYGDPNQVKDHLTQCIQQILTQTHQLTETLKEQVRTLQRQVDSTVHEKETVAQNYHELLDKVHSMKEVLTLKLKGENQELAHTRDELERVREQCGMAQEECATWETHCHQIKDALGVTQFDLSTVRHELEEARDQRVAAEKALKEECQHEVAIWKDRVTQLEKAQEKIQSELRDERNQCEEVIQELQRRASQSDKFSEQEAHWQQEKQALVKNVDNLRTALSQLQTEKDDELEQALAKTKRNLAQAEAARDEYQARASTYR</sequence>
<evidence type="ECO:0000256" key="5">
    <source>
        <dbReference type="ARBA" id="ARBA00023175"/>
    </source>
</evidence>
<feature type="compositionally biased region" description="Polar residues" evidence="7">
    <location>
        <begin position="65"/>
        <end position="84"/>
    </location>
</feature>
<organism evidence="8 9">
    <name type="scientific">Dispira parvispora</name>
    <dbReference type="NCBI Taxonomy" id="1520584"/>
    <lineage>
        <taxon>Eukaryota</taxon>
        <taxon>Fungi</taxon>
        <taxon>Fungi incertae sedis</taxon>
        <taxon>Zoopagomycota</taxon>
        <taxon>Kickxellomycotina</taxon>
        <taxon>Dimargaritomycetes</taxon>
        <taxon>Dimargaritales</taxon>
        <taxon>Dimargaritaceae</taxon>
        <taxon>Dispira</taxon>
    </lineage>
</organism>
<keyword evidence="2" id="KW-0547">Nucleotide-binding</keyword>
<accession>A0A9W8E0H0</accession>
<dbReference type="OrthoDB" id="425925at2759"/>
<evidence type="ECO:0000256" key="2">
    <source>
        <dbReference type="ARBA" id="ARBA00022741"/>
    </source>
</evidence>
<protein>
    <submittedName>
        <fullName evidence="8">Uncharacterized protein</fullName>
    </submittedName>
</protein>
<dbReference type="GO" id="GO:0005524">
    <property type="term" value="F:ATP binding"/>
    <property type="evidence" value="ECO:0007669"/>
    <property type="project" value="UniProtKB-KW"/>
</dbReference>
<evidence type="ECO:0000256" key="1">
    <source>
        <dbReference type="ARBA" id="ARBA00022701"/>
    </source>
</evidence>
<keyword evidence="5" id="KW-0505">Motor protein</keyword>
<dbReference type="EMBL" id="JANBPY010002906">
    <property type="protein sequence ID" value="KAJ1953332.1"/>
    <property type="molecule type" value="Genomic_DNA"/>
</dbReference>
<feature type="region of interest" description="Disordered" evidence="7">
    <location>
        <begin position="65"/>
        <end position="90"/>
    </location>
</feature>
<keyword evidence="1" id="KW-0493">Microtubule</keyword>
<gene>
    <name evidence="8" type="ORF">IWQ62_006016</name>
</gene>
<feature type="non-terminal residue" evidence="8">
    <location>
        <position position="460"/>
    </location>
</feature>
<feature type="region of interest" description="Disordered" evidence="7">
    <location>
        <begin position="441"/>
        <end position="460"/>
    </location>
</feature>
<feature type="coiled-coil region" evidence="6">
    <location>
        <begin position="15"/>
        <end position="49"/>
    </location>
</feature>
<reference evidence="8" key="1">
    <citation type="submission" date="2022-07" db="EMBL/GenBank/DDBJ databases">
        <title>Phylogenomic reconstructions and comparative analyses of Kickxellomycotina fungi.</title>
        <authorList>
            <person name="Reynolds N.K."/>
            <person name="Stajich J.E."/>
            <person name="Barry K."/>
            <person name="Grigoriev I.V."/>
            <person name="Crous P."/>
            <person name="Smith M.E."/>
        </authorList>
    </citation>
    <scope>NUCLEOTIDE SEQUENCE</scope>
    <source>
        <strain evidence="8">RSA 1196</strain>
    </source>
</reference>